<comment type="caution">
    <text evidence="7">The sequence shown here is derived from an EMBL/GenBank/DDBJ whole genome shotgun (WGS) entry which is preliminary data.</text>
</comment>
<keyword evidence="3" id="KW-0472">Membrane</keyword>
<name>A0A448WQE3_9PLAT</name>
<evidence type="ECO:0000256" key="3">
    <source>
        <dbReference type="ARBA" id="ARBA00022989"/>
    </source>
</evidence>
<reference evidence="7" key="1">
    <citation type="submission" date="2018-11" db="EMBL/GenBank/DDBJ databases">
        <authorList>
            <consortium name="Pathogen Informatics"/>
        </authorList>
    </citation>
    <scope>NUCLEOTIDE SEQUENCE</scope>
</reference>
<dbReference type="PROSITE" id="PS50268">
    <property type="entry name" value="CADHERIN_2"/>
    <property type="match status" value="1"/>
</dbReference>
<keyword evidence="4" id="KW-0325">Glycoprotein</keyword>
<evidence type="ECO:0000259" key="6">
    <source>
        <dbReference type="PROSITE" id="PS50268"/>
    </source>
</evidence>
<dbReference type="Pfam" id="PF00028">
    <property type="entry name" value="Cadherin"/>
    <property type="match status" value="1"/>
</dbReference>
<dbReference type="EMBL" id="CAAALY010033068">
    <property type="protein sequence ID" value="VEL17539.1"/>
    <property type="molecule type" value="Genomic_DNA"/>
</dbReference>
<evidence type="ECO:0000256" key="4">
    <source>
        <dbReference type="ARBA" id="ARBA00023180"/>
    </source>
</evidence>
<protein>
    <recommendedName>
        <fullName evidence="6">Cadherin domain-containing protein</fullName>
    </recommendedName>
</protein>
<feature type="domain" description="Cadherin" evidence="6">
    <location>
        <begin position="13"/>
        <end position="197"/>
    </location>
</feature>
<dbReference type="PANTHER" id="PTHR24028:SF146">
    <property type="entry name" value="CADHERIN 96CB, ISOFORM D-RELATED"/>
    <property type="match status" value="1"/>
</dbReference>
<evidence type="ECO:0000256" key="5">
    <source>
        <dbReference type="PROSITE-ProRule" id="PRU00043"/>
    </source>
</evidence>
<dbReference type="InterPro" id="IPR015919">
    <property type="entry name" value="Cadherin-like_sf"/>
</dbReference>
<dbReference type="InterPro" id="IPR050174">
    <property type="entry name" value="Protocadherin/Cadherin-CA"/>
</dbReference>
<gene>
    <name evidence="7" type="ORF">PXEA_LOCUS10979</name>
</gene>
<dbReference type="GO" id="GO:0005509">
    <property type="term" value="F:calcium ion binding"/>
    <property type="evidence" value="ECO:0007669"/>
    <property type="project" value="UniProtKB-UniRule"/>
</dbReference>
<evidence type="ECO:0000313" key="8">
    <source>
        <dbReference type="Proteomes" id="UP000784294"/>
    </source>
</evidence>
<dbReference type="InterPro" id="IPR002126">
    <property type="entry name" value="Cadherin-like_dom"/>
</dbReference>
<keyword evidence="5" id="KW-0106">Calcium</keyword>
<proteinExistence type="predicted"/>
<dbReference type="CDD" id="cd11304">
    <property type="entry name" value="Cadherin_repeat"/>
    <property type="match status" value="1"/>
</dbReference>
<dbReference type="Proteomes" id="UP000784294">
    <property type="component" value="Unassembled WGS sequence"/>
</dbReference>
<dbReference type="AlphaFoldDB" id="A0A448WQE3"/>
<comment type="subcellular location">
    <subcellularLocation>
        <location evidence="1">Membrane</location>
        <topology evidence="1">Single-pass membrane protein</topology>
    </subcellularLocation>
</comment>
<dbReference type="OrthoDB" id="6252479at2759"/>
<keyword evidence="8" id="KW-1185">Reference proteome</keyword>
<dbReference type="SMART" id="SM00112">
    <property type="entry name" value="CA"/>
    <property type="match status" value="1"/>
</dbReference>
<organism evidence="7 8">
    <name type="scientific">Protopolystoma xenopodis</name>
    <dbReference type="NCBI Taxonomy" id="117903"/>
    <lineage>
        <taxon>Eukaryota</taxon>
        <taxon>Metazoa</taxon>
        <taxon>Spiralia</taxon>
        <taxon>Lophotrochozoa</taxon>
        <taxon>Platyhelminthes</taxon>
        <taxon>Monogenea</taxon>
        <taxon>Polyopisthocotylea</taxon>
        <taxon>Polystomatidea</taxon>
        <taxon>Polystomatidae</taxon>
        <taxon>Protopolystoma</taxon>
    </lineage>
</organism>
<keyword evidence="3" id="KW-1133">Transmembrane helix</keyword>
<evidence type="ECO:0000256" key="2">
    <source>
        <dbReference type="ARBA" id="ARBA00022692"/>
    </source>
</evidence>
<dbReference type="SUPFAM" id="SSF49313">
    <property type="entry name" value="Cadherin-like"/>
    <property type="match status" value="1"/>
</dbReference>
<dbReference type="GO" id="GO:0007156">
    <property type="term" value="P:homophilic cell adhesion via plasma membrane adhesion molecules"/>
    <property type="evidence" value="ECO:0007669"/>
    <property type="project" value="InterPro"/>
</dbReference>
<keyword evidence="2" id="KW-0812">Transmembrane</keyword>
<sequence length="421" mass="44857">MVQDENDNYPIFSNRSLTIYVPETHLVGKRLIQLVAHDPDEGINGQVIYSLVPDAQSPSENPEKRGFEDALTRQPFQQGHSVGHIRMTAQNLERRTQMSSSSIPSLAAASIPSTSSLHSSALYSASSSSASSLSLASYVFSLDSRTGWLTLQRHLDYEHTKRYTVQVLAKDAGGHPSFDEATVHVIVTDKNDVAPRIVVDILAESFLDSSSSPSSTSDSYSVPVASQTVQGLHSSVLTPSASATSSTSSTLSAVVIAAPSGHSVSARLQVQITETPDVDGRNTVSALMAGLGRQQLAFVVVSDPDTGRGGQVTCHLLQLLPHLPPTSLSVPSGISVSSDAMASGALALSELSGNHNYFRSLSNLPQDSLVLGTGTEHFHGLASAGKFRMRSIASGQFELSTAYGFDYETARIERIQVIFLT</sequence>
<dbReference type="PANTHER" id="PTHR24028">
    <property type="entry name" value="CADHERIN-87A"/>
    <property type="match status" value="1"/>
</dbReference>
<accession>A0A448WQE3</accession>
<dbReference type="GO" id="GO:0005886">
    <property type="term" value="C:plasma membrane"/>
    <property type="evidence" value="ECO:0007669"/>
    <property type="project" value="TreeGrafter"/>
</dbReference>
<dbReference type="Gene3D" id="2.60.40.60">
    <property type="entry name" value="Cadherins"/>
    <property type="match status" value="2"/>
</dbReference>
<evidence type="ECO:0000313" key="7">
    <source>
        <dbReference type="EMBL" id="VEL17539.1"/>
    </source>
</evidence>
<dbReference type="PRINTS" id="PR00205">
    <property type="entry name" value="CADHERIN"/>
</dbReference>
<evidence type="ECO:0000256" key="1">
    <source>
        <dbReference type="ARBA" id="ARBA00004167"/>
    </source>
</evidence>